<dbReference type="Pfam" id="PF01551">
    <property type="entry name" value="Peptidase_M23"/>
    <property type="match status" value="1"/>
</dbReference>
<dbReference type="PANTHER" id="PTHR21666:SF285">
    <property type="entry name" value="M23 FAMILY METALLOPEPTIDASE"/>
    <property type="match status" value="1"/>
</dbReference>
<evidence type="ECO:0000313" key="4">
    <source>
        <dbReference type="Proteomes" id="UP000699985"/>
    </source>
</evidence>
<sequence length="226" mass="25263">MRFLIILFLIFQSNLAKAFEINGEITQGALIIGKEQPGKSIYINKQKIKLSKNGIFVFGINYNQTGNVVIESVDKNNQITSKTYKIKKRQYKIQKIDGLHEKMVTPDQESLEIIKKENDLIKNAQLINSDFEFFLSGFSKPIDGVISGVYGSQRILNGKPRSPHLGIDFAAPKGTEVKSPADGYVTLAEKGFYFTGGSIILDHGHGVSTIYAHLDEILVRKDELIK</sequence>
<dbReference type="AlphaFoldDB" id="A0A966LW29"/>
<organism evidence="3 4">
    <name type="scientific">Candidatus Fonsibacter lacus</name>
    <dbReference type="NCBI Taxonomy" id="2576439"/>
    <lineage>
        <taxon>Bacteria</taxon>
        <taxon>Pseudomonadati</taxon>
        <taxon>Pseudomonadota</taxon>
        <taxon>Alphaproteobacteria</taxon>
        <taxon>Candidatus Pelagibacterales</taxon>
        <taxon>Candidatus Pelagibacterales incertae sedis</taxon>
        <taxon>Candidatus Fonsibacter</taxon>
    </lineage>
</organism>
<reference evidence="3" key="1">
    <citation type="submission" date="2018-10" db="EMBL/GenBank/DDBJ databases">
        <title>Iterative Subtractive Binning of Freshwater Chronoseries Metagenomes Recovers Nearly Complete Genomes from over Four Hundred Novel Species.</title>
        <authorList>
            <person name="Rodriguez-R L.M."/>
            <person name="Tsementzi D."/>
            <person name="Luo C."/>
            <person name="Konstantinidis K.T."/>
        </authorList>
    </citation>
    <scope>NUCLEOTIDE SEQUENCE</scope>
    <source>
        <strain evidence="3">WB8_1A_003</strain>
    </source>
</reference>
<evidence type="ECO:0000313" key="3">
    <source>
        <dbReference type="EMBL" id="NCU50401.1"/>
    </source>
</evidence>
<dbReference type="GO" id="GO:0004222">
    <property type="term" value="F:metalloendopeptidase activity"/>
    <property type="evidence" value="ECO:0007669"/>
    <property type="project" value="TreeGrafter"/>
</dbReference>
<gene>
    <name evidence="3" type="ORF">EBX29_01310</name>
</gene>
<comment type="caution">
    <text evidence="3">The sequence shown here is derived from an EMBL/GenBank/DDBJ whole genome shotgun (WGS) entry which is preliminary data.</text>
</comment>
<dbReference type="Proteomes" id="UP000699985">
    <property type="component" value="Unassembled WGS sequence"/>
</dbReference>
<dbReference type="EMBL" id="RGMI01000037">
    <property type="protein sequence ID" value="NCU50401.1"/>
    <property type="molecule type" value="Genomic_DNA"/>
</dbReference>
<feature type="chain" id="PRO_5038029553" evidence="1">
    <location>
        <begin position="19"/>
        <end position="226"/>
    </location>
</feature>
<evidence type="ECO:0000259" key="2">
    <source>
        <dbReference type="Pfam" id="PF01551"/>
    </source>
</evidence>
<evidence type="ECO:0000256" key="1">
    <source>
        <dbReference type="SAM" id="SignalP"/>
    </source>
</evidence>
<dbReference type="SUPFAM" id="SSF51261">
    <property type="entry name" value="Duplicated hybrid motif"/>
    <property type="match status" value="1"/>
</dbReference>
<dbReference type="Gene3D" id="2.70.70.10">
    <property type="entry name" value="Glucose Permease (Domain IIA)"/>
    <property type="match status" value="1"/>
</dbReference>
<feature type="signal peptide" evidence="1">
    <location>
        <begin position="1"/>
        <end position="18"/>
    </location>
</feature>
<dbReference type="InterPro" id="IPR050570">
    <property type="entry name" value="Cell_wall_metabolism_enzyme"/>
</dbReference>
<feature type="non-terminal residue" evidence="3">
    <location>
        <position position="226"/>
    </location>
</feature>
<dbReference type="CDD" id="cd12797">
    <property type="entry name" value="M23_peptidase"/>
    <property type="match status" value="1"/>
</dbReference>
<keyword evidence="1" id="KW-0732">Signal</keyword>
<dbReference type="PANTHER" id="PTHR21666">
    <property type="entry name" value="PEPTIDASE-RELATED"/>
    <property type="match status" value="1"/>
</dbReference>
<feature type="domain" description="M23ase beta-sheet core" evidence="2">
    <location>
        <begin position="163"/>
        <end position="225"/>
    </location>
</feature>
<proteinExistence type="predicted"/>
<dbReference type="InterPro" id="IPR016047">
    <property type="entry name" value="M23ase_b-sheet_dom"/>
</dbReference>
<protein>
    <submittedName>
        <fullName evidence="3">M23 family metallopeptidase</fullName>
    </submittedName>
</protein>
<name>A0A966LW29_9PROT</name>
<accession>A0A966LW29</accession>
<dbReference type="InterPro" id="IPR011055">
    <property type="entry name" value="Dup_hybrid_motif"/>
</dbReference>